<evidence type="ECO:0000259" key="4">
    <source>
        <dbReference type="Pfam" id="PF05118"/>
    </source>
</evidence>
<dbReference type="InterPro" id="IPR007803">
    <property type="entry name" value="Asp/Arg/Pro-Hydrxlase"/>
</dbReference>
<dbReference type="EMBL" id="MH908922">
    <property type="protein sequence ID" value="AYM54408.1"/>
    <property type="molecule type" value="Genomic_DNA"/>
</dbReference>
<dbReference type="PANTHER" id="PTHR46332:SF5">
    <property type="entry name" value="ASPARTATE BETA-HYDROXYLASE DOMAIN CONTAINING 2"/>
    <property type="match status" value="1"/>
</dbReference>
<organism evidence="5">
    <name type="scientific">Phaselicystis flava</name>
    <dbReference type="NCBI Taxonomy" id="525924"/>
    <lineage>
        <taxon>Bacteria</taxon>
        <taxon>Pseudomonadati</taxon>
        <taxon>Myxococcota</taxon>
        <taxon>Polyangia</taxon>
        <taxon>Polyangiales</taxon>
        <taxon>Phaselicystidaceae</taxon>
        <taxon>Phaselicystis</taxon>
    </lineage>
</organism>
<evidence type="ECO:0000256" key="1">
    <source>
        <dbReference type="ARBA" id="ARBA00007730"/>
    </source>
</evidence>
<keyword evidence="3" id="KW-0560">Oxidoreductase</keyword>
<dbReference type="AlphaFoldDB" id="A0A3S5GYG8"/>
<dbReference type="GO" id="GO:0016020">
    <property type="term" value="C:membrane"/>
    <property type="evidence" value="ECO:0007669"/>
    <property type="project" value="TreeGrafter"/>
</dbReference>
<dbReference type="SUPFAM" id="SSF51197">
    <property type="entry name" value="Clavaminate synthase-like"/>
    <property type="match status" value="1"/>
</dbReference>
<evidence type="ECO:0000256" key="3">
    <source>
        <dbReference type="ARBA" id="ARBA00023002"/>
    </source>
</evidence>
<reference evidence="5" key="1">
    <citation type="journal article" date="2018" name="J. Ind. Microbiol. Biotechnol.">
        <title>Genome mining reveals uncommon alkylpyrones as type III PKS products from myxobacteria.</title>
        <authorList>
            <person name="Hug J.J."/>
            <person name="Panter F."/>
            <person name="Krug D."/>
            <person name="Muller R."/>
        </authorList>
    </citation>
    <scope>NUCLEOTIDE SEQUENCE</scope>
    <source>
        <strain evidence="5">MSr9315</strain>
    </source>
</reference>
<dbReference type="InterPro" id="IPR027443">
    <property type="entry name" value="IPNS-like_sf"/>
</dbReference>
<comment type="similarity">
    <text evidence="1">Belongs to the aspartyl/asparaginyl beta-hydroxylase family.</text>
</comment>
<sequence length="246" mass="27550">MNTEMVMDDLRGRLGGAGLERVEACLNILTGAAAPTDADPSQEASRLYFPGLRARPWHDTAEFDWVPRAEAAYAACRDEARALIDQGARFSPYEDPDTKELGWRGWDTFPFYVTGKKYPQSCARCPETVRVLDSLPHGTRQGMYSKLNPGAHITPHSGGSNIVLTCHMGLIVPEGCGIRVGDETRAWQEGKCLIFDDSYVHEAWNRGSGVRVVLLWDIWHPDLTSIEIQALIRLSKLFKKHRRALQ</sequence>
<dbReference type="GO" id="GO:0051213">
    <property type="term" value="F:dioxygenase activity"/>
    <property type="evidence" value="ECO:0007669"/>
    <property type="project" value="UniProtKB-KW"/>
</dbReference>
<dbReference type="Gene3D" id="2.60.120.330">
    <property type="entry name" value="B-lactam Antibiotic, Isopenicillin N Synthase, Chain"/>
    <property type="match status" value="1"/>
</dbReference>
<evidence type="ECO:0000313" key="5">
    <source>
        <dbReference type="EMBL" id="AYM54408.1"/>
    </source>
</evidence>
<dbReference type="PANTHER" id="PTHR46332">
    <property type="entry name" value="ASPARTATE BETA-HYDROXYLASE DOMAIN-CONTAINING PROTEIN 2"/>
    <property type="match status" value="1"/>
</dbReference>
<dbReference type="Pfam" id="PF05118">
    <property type="entry name" value="Asp_Arg_Hydrox"/>
    <property type="match status" value="1"/>
</dbReference>
<feature type="domain" description="Aspartyl/asparaginy/proline hydroxylase" evidence="4">
    <location>
        <begin position="71"/>
        <end position="221"/>
    </location>
</feature>
<protein>
    <submittedName>
        <fullName evidence="5">Dioxygenase</fullName>
    </submittedName>
</protein>
<accession>A0A3S5GYG8</accession>
<proteinExistence type="inferred from homology"/>
<dbReference type="InterPro" id="IPR051821">
    <property type="entry name" value="Asp/Asn_beta-hydroxylase"/>
</dbReference>
<evidence type="ECO:0000256" key="2">
    <source>
        <dbReference type="ARBA" id="ARBA00022964"/>
    </source>
</evidence>
<name>A0A3S5GYG8_9BACT</name>
<keyword evidence="2 5" id="KW-0223">Dioxygenase</keyword>